<evidence type="ECO:0000313" key="3">
    <source>
        <dbReference type="EMBL" id="AGP40788.1"/>
    </source>
</evidence>
<evidence type="ECO:0000256" key="2">
    <source>
        <dbReference type="SAM" id="SignalP"/>
    </source>
</evidence>
<dbReference type="AlphaFoldDB" id="S4YD95"/>
<dbReference type="KEGG" id="scu:SCE1572_43650"/>
<sequence length="219" mass="22326">MRPSAAQIARFAALLSGAVLSGAVLAACGGSQHAGAAAFWEGGTVDPSKPAEPDAAQKAPRRAVGTPDDFDGAPSTPEERAPSSWVGVRHDLALARAASRAERCSCLAVEVGEARDPRFQWAAGAPETSADTLAVALSARGVPCPGGPADEELRRPSISAVDQEGNDVIIEVEELPPGRPLATGAVIPRPAKGGAIYVKGRSAKVPYARAAGGARCKVY</sequence>
<dbReference type="HOGENOM" id="CLU_1260764_0_0_7"/>
<dbReference type="RefSeq" id="WP_020740583.1">
    <property type="nucleotide sequence ID" value="NC_021658.1"/>
</dbReference>
<feature type="chain" id="PRO_5004534235" description="Secreted protein" evidence="2">
    <location>
        <begin position="27"/>
        <end position="219"/>
    </location>
</feature>
<dbReference type="PATRIC" id="fig|1254432.3.peg.9866"/>
<dbReference type="PROSITE" id="PS51257">
    <property type="entry name" value="PROKAR_LIPOPROTEIN"/>
    <property type="match status" value="1"/>
</dbReference>
<reference evidence="3 4" key="1">
    <citation type="journal article" date="2013" name="Sci. Rep.">
        <title>Extraordinary expansion of a Sorangium cellulosum genome from an alkaline milieu.</title>
        <authorList>
            <person name="Han K."/>
            <person name="Li Z.F."/>
            <person name="Peng R."/>
            <person name="Zhu L.P."/>
            <person name="Zhou T."/>
            <person name="Wang L.G."/>
            <person name="Li S.G."/>
            <person name="Zhang X.B."/>
            <person name="Hu W."/>
            <person name="Wu Z.H."/>
            <person name="Qin N."/>
            <person name="Li Y.Z."/>
        </authorList>
    </citation>
    <scope>NUCLEOTIDE SEQUENCE [LARGE SCALE GENOMIC DNA]</scope>
    <source>
        <strain evidence="3 4">So0157-2</strain>
    </source>
</reference>
<organism evidence="3 4">
    <name type="scientific">Sorangium cellulosum So0157-2</name>
    <dbReference type="NCBI Taxonomy" id="1254432"/>
    <lineage>
        <taxon>Bacteria</taxon>
        <taxon>Pseudomonadati</taxon>
        <taxon>Myxococcota</taxon>
        <taxon>Polyangia</taxon>
        <taxon>Polyangiales</taxon>
        <taxon>Polyangiaceae</taxon>
        <taxon>Sorangium</taxon>
    </lineage>
</organism>
<proteinExistence type="predicted"/>
<evidence type="ECO:0000256" key="1">
    <source>
        <dbReference type="SAM" id="MobiDB-lite"/>
    </source>
</evidence>
<gene>
    <name evidence="3" type="ORF">SCE1572_43650</name>
</gene>
<evidence type="ECO:0008006" key="5">
    <source>
        <dbReference type="Google" id="ProtNLM"/>
    </source>
</evidence>
<accession>S4YD95</accession>
<keyword evidence="2" id="KW-0732">Signal</keyword>
<dbReference type="EMBL" id="CP003969">
    <property type="protein sequence ID" value="AGP40788.1"/>
    <property type="molecule type" value="Genomic_DNA"/>
</dbReference>
<protein>
    <recommendedName>
        <fullName evidence="5">Secreted protein</fullName>
    </recommendedName>
</protein>
<evidence type="ECO:0000313" key="4">
    <source>
        <dbReference type="Proteomes" id="UP000014803"/>
    </source>
</evidence>
<dbReference type="Proteomes" id="UP000014803">
    <property type="component" value="Chromosome"/>
</dbReference>
<name>S4YD95_SORCE</name>
<dbReference type="OrthoDB" id="5507166at2"/>
<feature type="signal peptide" evidence="2">
    <location>
        <begin position="1"/>
        <end position="26"/>
    </location>
</feature>
<feature type="region of interest" description="Disordered" evidence="1">
    <location>
        <begin position="44"/>
        <end position="84"/>
    </location>
</feature>